<proteinExistence type="predicted"/>
<organism evidence="2 3">
    <name type="scientific">Rubus argutus</name>
    <name type="common">Southern blackberry</name>
    <dbReference type="NCBI Taxonomy" id="59490"/>
    <lineage>
        <taxon>Eukaryota</taxon>
        <taxon>Viridiplantae</taxon>
        <taxon>Streptophyta</taxon>
        <taxon>Embryophyta</taxon>
        <taxon>Tracheophyta</taxon>
        <taxon>Spermatophyta</taxon>
        <taxon>Magnoliopsida</taxon>
        <taxon>eudicotyledons</taxon>
        <taxon>Gunneridae</taxon>
        <taxon>Pentapetalae</taxon>
        <taxon>rosids</taxon>
        <taxon>fabids</taxon>
        <taxon>Rosales</taxon>
        <taxon>Rosaceae</taxon>
        <taxon>Rosoideae</taxon>
        <taxon>Rosoideae incertae sedis</taxon>
        <taxon>Rubus</taxon>
    </lineage>
</organism>
<gene>
    <name evidence="2" type="ORF">M0R45_026129</name>
</gene>
<dbReference type="EMBL" id="JBEDUW010000005">
    <property type="protein sequence ID" value="KAK9929019.1"/>
    <property type="molecule type" value="Genomic_DNA"/>
</dbReference>
<dbReference type="AlphaFoldDB" id="A0AAW1WW45"/>
<feature type="compositionally biased region" description="Low complexity" evidence="1">
    <location>
        <begin position="17"/>
        <end position="31"/>
    </location>
</feature>
<sequence>MPLRRVSSATTQPVAPSSPSSRRLRHCCSSSQPVSPTRITFVAFPKPLSPEDAGLPWSTVKPSPPLVNSCCPEKKPNLPLSPCYAPLLIWTPKSSSAADHFQAPL</sequence>
<accession>A0AAW1WW45</accession>
<evidence type="ECO:0000313" key="2">
    <source>
        <dbReference type="EMBL" id="KAK9929019.1"/>
    </source>
</evidence>
<evidence type="ECO:0000256" key="1">
    <source>
        <dbReference type="SAM" id="MobiDB-lite"/>
    </source>
</evidence>
<reference evidence="2 3" key="1">
    <citation type="journal article" date="2023" name="G3 (Bethesda)">
        <title>A chromosome-length genome assembly and annotation of blackberry (Rubus argutus, cv. 'Hillquist').</title>
        <authorList>
            <person name="Bruna T."/>
            <person name="Aryal R."/>
            <person name="Dudchenko O."/>
            <person name="Sargent D.J."/>
            <person name="Mead D."/>
            <person name="Buti M."/>
            <person name="Cavallini A."/>
            <person name="Hytonen T."/>
            <person name="Andres J."/>
            <person name="Pham M."/>
            <person name="Weisz D."/>
            <person name="Mascagni F."/>
            <person name="Usai G."/>
            <person name="Natali L."/>
            <person name="Bassil N."/>
            <person name="Fernandez G.E."/>
            <person name="Lomsadze A."/>
            <person name="Armour M."/>
            <person name="Olukolu B."/>
            <person name="Poorten T."/>
            <person name="Britton C."/>
            <person name="Davik J."/>
            <person name="Ashrafi H."/>
            <person name="Aiden E.L."/>
            <person name="Borodovsky M."/>
            <person name="Worthington M."/>
        </authorList>
    </citation>
    <scope>NUCLEOTIDE SEQUENCE [LARGE SCALE GENOMIC DNA]</scope>
    <source>
        <strain evidence="2">PI 553951</strain>
    </source>
</reference>
<keyword evidence="3" id="KW-1185">Reference proteome</keyword>
<dbReference type="Proteomes" id="UP001457282">
    <property type="component" value="Unassembled WGS sequence"/>
</dbReference>
<protein>
    <submittedName>
        <fullName evidence="2">Uncharacterized protein</fullName>
    </submittedName>
</protein>
<comment type="caution">
    <text evidence="2">The sequence shown here is derived from an EMBL/GenBank/DDBJ whole genome shotgun (WGS) entry which is preliminary data.</text>
</comment>
<name>A0AAW1WW45_RUBAR</name>
<evidence type="ECO:0000313" key="3">
    <source>
        <dbReference type="Proteomes" id="UP001457282"/>
    </source>
</evidence>
<feature type="region of interest" description="Disordered" evidence="1">
    <location>
        <begin position="1"/>
        <end position="32"/>
    </location>
</feature>